<protein>
    <recommendedName>
        <fullName evidence="3">Phosphatidylinositol kinase</fullName>
    </recommendedName>
</protein>
<name>A0A3M2LH53_9NOCA</name>
<reference evidence="1 2" key="1">
    <citation type="submission" date="2018-10" db="EMBL/GenBank/DDBJ databases">
        <title>Isolation from cow dung.</title>
        <authorList>
            <person name="Ling L."/>
        </authorList>
    </citation>
    <scope>NUCLEOTIDE SEQUENCE [LARGE SCALE GENOMIC DNA]</scope>
    <source>
        <strain evidence="1 2">NEAU-LL90</strain>
    </source>
</reference>
<dbReference type="AlphaFoldDB" id="A0A3M2LH53"/>
<proteinExistence type="predicted"/>
<evidence type="ECO:0008006" key="3">
    <source>
        <dbReference type="Google" id="ProtNLM"/>
    </source>
</evidence>
<dbReference type="EMBL" id="RFFH01000001">
    <property type="protein sequence ID" value="RMI35315.1"/>
    <property type="molecule type" value="Genomic_DNA"/>
</dbReference>
<comment type="caution">
    <text evidence="1">The sequence shown here is derived from an EMBL/GenBank/DDBJ whole genome shotgun (WGS) entry which is preliminary data.</text>
</comment>
<dbReference type="RefSeq" id="WP_122186289.1">
    <property type="nucleotide sequence ID" value="NZ_RFFH01000001.1"/>
</dbReference>
<evidence type="ECO:0000313" key="2">
    <source>
        <dbReference type="Proteomes" id="UP000279275"/>
    </source>
</evidence>
<accession>A0A3M2LH53</accession>
<gene>
    <name evidence="1" type="ORF">EBN03_03265</name>
</gene>
<sequence>MTDGVSPVVRNIVERVSKTLESGAQSFARTYQRSSSAARADARVLRDADSSSTGLFKEALPVRRPNPMYAPMPSRADWNYRPSPAESAMAARRLTTDVEFTGDMREAVAKSSTEVRKMRSEGGELNIYKPIDGERFDAGLPFFHTPGALTSRELGTYRVDESLEFGRVPTTARTEGVIGPDGQPSGPGMIQQFVESTPARSVDAYPVVQQQQVACLDYITGQMDRHPGNYRTVERGGHLDIVAIDHGRSFPLGRDPFDVWIDSDFVAAHKGVPLEREVLDAIHRVDVDHLRAALGDAGLHPNAIDGALARLLKIRELGCIPEDVKLMAV</sequence>
<dbReference type="OrthoDB" id="4535520at2"/>
<evidence type="ECO:0000313" key="1">
    <source>
        <dbReference type="EMBL" id="RMI35315.1"/>
    </source>
</evidence>
<dbReference type="Proteomes" id="UP000279275">
    <property type="component" value="Unassembled WGS sequence"/>
</dbReference>
<organism evidence="1 2">
    <name type="scientific">Nocardia stercoris</name>
    <dbReference type="NCBI Taxonomy" id="2483361"/>
    <lineage>
        <taxon>Bacteria</taxon>
        <taxon>Bacillati</taxon>
        <taxon>Actinomycetota</taxon>
        <taxon>Actinomycetes</taxon>
        <taxon>Mycobacteriales</taxon>
        <taxon>Nocardiaceae</taxon>
        <taxon>Nocardia</taxon>
    </lineage>
</organism>
<keyword evidence="2" id="KW-1185">Reference proteome</keyword>